<organism evidence="1 2">
    <name type="scientific">Artomyces pyxidatus</name>
    <dbReference type="NCBI Taxonomy" id="48021"/>
    <lineage>
        <taxon>Eukaryota</taxon>
        <taxon>Fungi</taxon>
        <taxon>Dikarya</taxon>
        <taxon>Basidiomycota</taxon>
        <taxon>Agaricomycotina</taxon>
        <taxon>Agaricomycetes</taxon>
        <taxon>Russulales</taxon>
        <taxon>Auriscalpiaceae</taxon>
        <taxon>Artomyces</taxon>
    </lineage>
</organism>
<proteinExistence type="predicted"/>
<dbReference type="EMBL" id="MU277208">
    <property type="protein sequence ID" value="KAI0062320.1"/>
    <property type="molecule type" value="Genomic_DNA"/>
</dbReference>
<gene>
    <name evidence="1" type="ORF">BV25DRAFT_1885630</name>
</gene>
<comment type="caution">
    <text evidence="1">The sequence shown here is derived from an EMBL/GenBank/DDBJ whole genome shotgun (WGS) entry which is preliminary data.</text>
</comment>
<evidence type="ECO:0000313" key="2">
    <source>
        <dbReference type="Proteomes" id="UP000814140"/>
    </source>
</evidence>
<accession>A0ACB8T275</accession>
<reference evidence="1" key="1">
    <citation type="submission" date="2021-03" db="EMBL/GenBank/DDBJ databases">
        <authorList>
            <consortium name="DOE Joint Genome Institute"/>
            <person name="Ahrendt S."/>
            <person name="Looney B.P."/>
            <person name="Miyauchi S."/>
            <person name="Morin E."/>
            <person name="Drula E."/>
            <person name="Courty P.E."/>
            <person name="Chicoki N."/>
            <person name="Fauchery L."/>
            <person name="Kohler A."/>
            <person name="Kuo A."/>
            <person name="Labutti K."/>
            <person name="Pangilinan J."/>
            <person name="Lipzen A."/>
            <person name="Riley R."/>
            <person name="Andreopoulos W."/>
            <person name="He G."/>
            <person name="Johnson J."/>
            <person name="Barry K.W."/>
            <person name="Grigoriev I.V."/>
            <person name="Nagy L."/>
            <person name="Hibbett D."/>
            <person name="Henrissat B."/>
            <person name="Matheny P.B."/>
            <person name="Labbe J."/>
            <person name="Martin F."/>
        </authorList>
    </citation>
    <scope>NUCLEOTIDE SEQUENCE</scope>
    <source>
        <strain evidence="1">HHB10654</strain>
    </source>
</reference>
<name>A0ACB8T275_9AGAM</name>
<reference evidence="1" key="2">
    <citation type="journal article" date="2022" name="New Phytol.">
        <title>Evolutionary transition to the ectomycorrhizal habit in the genomes of a hyperdiverse lineage of mushroom-forming fungi.</title>
        <authorList>
            <person name="Looney B."/>
            <person name="Miyauchi S."/>
            <person name="Morin E."/>
            <person name="Drula E."/>
            <person name="Courty P.E."/>
            <person name="Kohler A."/>
            <person name="Kuo A."/>
            <person name="LaButti K."/>
            <person name="Pangilinan J."/>
            <person name="Lipzen A."/>
            <person name="Riley R."/>
            <person name="Andreopoulos W."/>
            <person name="He G."/>
            <person name="Johnson J."/>
            <person name="Nolan M."/>
            <person name="Tritt A."/>
            <person name="Barry K.W."/>
            <person name="Grigoriev I.V."/>
            <person name="Nagy L.G."/>
            <person name="Hibbett D."/>
            <person name="Henrissat B."/>
            <person name="Matheny P.B."/>
            <person name="Labbe J."/>
            <person name="Martin F.M."/>
        </authorList>
    </citation>
    <scope>NUCLEOTIDE SEQUENCE</scope>
    <source>
        <strain evidence="1">HHB10654</strain>
    </source>
</reference>
<keyword evidence="2" id="KW-1185">Reference proteome</keyword>
<protein>
    <submittedName>
        <fullName evidence="1">Uncharacterized protein</fullName>
    </submittedName>
</protein>
<evidence type="ECO:0000313" key="1">
    <source>
        <dbReference type="EMBL" id="KAI0062320.1"/>
    </source>
</evidence>
<sequence>MGASSLESLGSIVRSRYSAPVCAGIRFHMDCSSGENEDAWTLRKQPFSMARTRGLSIDRKRTT</sequence>
<dbReference type="Proteomes" id="UP000814140">
    <property type="component" value="Unassembled WGS sequence"/>
</dbReference>